<dbReference type="AlphaFoldDB" id="A0A2N3M2K2"/>
<dbReference type="Proteomes" id="UP000233491">
    <property type="component" value="Unassembled WGS sequence"/>
</dbReference>
<evidence type="ECO:0000256" key="2">
    <source>
        <dbReference type="ARBA" id="ARBA00022723"/>
    </source>
</evidence>
<dbReference type="SMART" id="SM00849">
    <property type="entry name" value="Lactamase_B"/>
    <property type="match status" value="1"/>
</dbReference>
<dbReference type="InterPro" id="IPR001279">
    <property type="entry name" value="Metallo-B-lactamas"/>
</dbReference>
<dbReference type="InterPro" id="IPR036866">
    <property type="entry name" value="RibonucZ/Hydroxyglut_hydro"/>
</dbReference>
<organism evidence="8 9">
    <name type="scientific">Pleomorphomonas diazotrophica</name>
    <dbReference type="NCBI Taxonomy" id="1166257"/>
    <lineage>
        <taxon>Bacteria</taxon>
        <taxon>Pseudomonadati</taxon>
        <taxon>Pseudomonadota</taxon>
        <taxon>Alphaproteobacteria</taxon>
        <taxon>Hyphomicrobiales</taxon>
        <taxon>Pleomorphomonadaceae</taxon>
        <taxon>Pleomorphomonas</taxon>
    </lineage>
</organism>
<evidence type="ECO:0000313" key="8">
    <source>
        <dbReference type="EMBL" id="PKR90984.1"/>
    </source>
</evidence>
<dbReference type="InterPro" id="IPR011108">
    <property type="entry name" value="RMMBL"/>
</dbReference>
<keyword evidence="4" id="KW-0862">Zinc</keyword>
<dbReference type="Pfam" id="PF00753">
    <property type="entry name" value="Lactamase_B"/>
    <property type="match status" value="1"/>
</dbReference>
<dbReference type="InterPro" id="IPR042173">
    <property type="entry name" value="RNase_J_2"/>
</dbReference>
<keyword evidence="3 8" id="KW-0378">Hydrolase</keyword>
<dbReference type="Gene3D" id="3.60.15.10">
    <property type="entry name" value="Ribonuclease Z/Hydroxyacylglutathione hydrolase-like"/>
    <property type="match status" value="1"/>
</dbReference>
<dbReference type="Pfam" id="PF17770">
    <property type="entry name" value="RNase_J_C"/>
    <property type="match status" value="1"/>
</dbReference>
<name>A0A2N3M2K2_9HYPH</name>
<feature type="domain" description="Metallo-beta-lactamase" evidence="7">
    <location>
        <begin position="35"/>
        <end position="234"/>
    </location>
</feature>
<keyword evidence="2" id="KW-0479">Metal-binding</keyword>
<sequence>MRRQRVGELEISVTKKKSGADELIFLPLGGVGEIGMNLALYGLGPEADRKWLMVDCGVSFAGPELPGVDLLLPDISFIEAYKDDLVGILITHAHEDHYGAVYDLWPRLGVPVYMTPFAAALHAAKREMEPNAPRVPTSVVQQGQRFSIGPFDLELIAMSHSLPEPTAVLIRTPMGNVLHTGDWKIDHDPRVGQPIDMKRLAEISAEGVDAMICDSTNAVRAGRSPSEGEVAHGLSEVVARAKKRVAVTIFASNLGRIRSIAEAAAKNDREIVVVGRAIKRVLDVAGELGMLEGLPPFRDEEAYGYLPPDKVMAIVTGSQGEARAALAKIAAGDHRNITLDRGDMVIFSSRTIPGNEKAVGAIKNKLVEQGVEIVSDGDALVHTSGHPRRDEMMELYRLVKPKVAVPVHGEAVHLAAHERLAREAGVPSVARTRNGEMLRLLPGDEPKAVGHVPFGILVKDGSLVRDPEGSGVVERRKMSFAGVVVCTLLMNGRGDILGEYGLNCFGLPETDNKGDDFEDVLAAAVDGCLVSIPKARRKDEDLVAEAVRRSIRAAANERWGKKPITEVTVLRVD</sequence>
<proteinExistence type="predicted"/>
<dbReference type="InterPro" id="IPR055132">
    <property type="entry name" value="RNase_J_b_CASP"/>
</dbReference>
<protein>
    <submittedName>
        <fullName evidence="8">MBL fold metallo-hydrolase</fullName>
    </submittedName>
</protein>
<dbReference type="OrthoDB" id="9770211at2"/>
<dbReference type="GO" id="GO:0003723">
    <property type="term" value="F:RNA binding"/>
    <property type="evidence" value="ECO:0007669"/>
    <property type="project" value="UniProtKB-KW"/>
</dbReference>
<evidence type="ECO:0000313" key="9">
    <source>
        <dbReference type="Proteomes" id="UP000233491"/>
    </source>
</evidence>
<dbReference type="PANTHER" id="PTHR43694:SF1">
    <property type="entry name" value="RIBONUCLEASE J"/>
    <property type="match status" value="1"/>
</dbReference>
<evidence type="ECO:0000256" key="4">
    <source>
        <dbReference type="ARBA" id="ARBA00022833"/>
    </source>
</evidence>
<dbReference type="PANTHER" id="PTHR43694">
    <property type="entry name" value="RIBONUCLEASE J"/>
    <property type="match status" value="1"/>
</dbReference>
<dbReference type="Pfam" id="PF22505">
    <property type="entry name" value="RNase_J_b_CASP"/>
    <property type="match status" value="1"/>
</dbReference>
<evidence type="ECO:0000256" key="6">
    <source>
        <dbReference type="ARBA" id="ARBA00022884"/>
    </source>
</evidence>
<dbReference type="CDD" id="cd07714">
    <property type="entry name" value="RNaseJ_MBL-fold"/>
    <property type="match status" value="1"/>
</dbReference>
<dbReference type="GO" id="GO:0004527">
    <property type="term" value="F:exonuclease activity"/>
    <property type="evidence" value="ECO:0007669"/>
    <property type="project" value="UniProtKB-KW"/>
</dbReference>
<dbReference type="Gene3D" id="3.40.50.10710">
    <property type="entry name" value="Metallo-hydrolase/oxidoreductase"/>
    <property type="match status" value="1"/>
</dbReference>
<keyword evidence="1" id="KW-0540">Nuclease</keyword>
<dbReference type="Pfam" id="PF07521">
    <property type="entry name" value="RMMBL"/>
    <property type="match status" value="1"/>
</dbReference>
<dbReference type="InterPro" id="IPR041636">
    <property type="entry name" value="RNase_J_C"/>
</dbReference>
<dbReference type="EMBL" id="PJNW01000002">
    <property type="protein sequence ID" value="PKR90984.1"/>
    <property type="molecule type" value="Genomic_DNA"/>
</dbReference>
<dbReference type="RefSeq" id="WP_101288247.1">
    <property type="nucleotide sequence ID" value="NZ_FOUQ01000001.1"/>
</dbReference>
<evidence type="ECO:0000256" key="5">
    <source>
        <dbReference type="ARBA" id="ARBA00022839"/>
    </source>
</evidence>
<dbReference type="SUPFAM" id="SSF56281">
    <property type="entry name" value="Metallo-hydrolase/oxidoreductase"/>
    <property type="match status" value="1"/>
</dbReference>
<keyword evidence="6" id="KW-0694">RNA-binding</keyword>
<evidence type="ECO:0000256" key="1">
    <source>
        <dbReference type="ARBA" id="ARBA00022722"/>
    </source>
</evidence>
<gene>
    <name evidence="8" type="ORF">CXZ10_06485</name>
</gene>
<keyword evidence="9" id="KW-1185">Reference proteome</keyword>
<reference evidence="8 9" key="1">
    <citation type="submission" date="2017-12" db="EMBL/GenBank/DDBJ databases">
        <title>Anaerobic carbon monoxide metabolism by Pleomorphomonas carboxyditropha sp. nov., a new mesophilic hydrogenogenic carboxidotroph.</title>
        <authorList>
            <person name="Esquivel-Elizondo S."/>
            <person name="Krajmalnik-Brown R."/>
        </authorList>
    </citation>
    <scope>NUCLEOTIDE SEQUENCE [LARGE SCALE GENOMIC DNA]</scope>
    <source>
        <strain evidence="8 9">R5-392</strain>
    </source>
</reference>
<evidence type="ECO:0000259" key="7">
    <source>
        <dbReference type="SMART" id="SM00849"/>
    </source>
</evidence>
<keyword evidence="5" id="KW-0269">Exonuclease</keyword>
<comment type="caution">
    <text evidence="8">The sequence shown here is derived from an EMBL/GenBank/DDBJ whole genome shotgun (WGS) entry which is preliminary data.</text>
</comment>
<dbReference type="GO" id="GO:0046872">
    <property type="term" value="F:metal ion binding"/>
    <property type="evidence" value="ECO:0007669"/>
    <property type="project" value="UniProtKB-KW"/>
</dbReference>
<dbReference type="Gene3D" id="3.10.20.580">
    <property type="match status" value="1"/>
</dbReference>
<evidence type="ECO:0000256" key="3">
    <source>
        <dbReference type="ARBA" id="ARBA00022801"/>
    </source>
</evidence>
<accession>A0A2N3M2K2</accession>